<evidence type="ECO:0000313" key="1">
    <source>
        <dbReference type="EMBL" id="RAL70914.1"/>
    </source>
</evidence>
<organism evidence="1 2">
    <name type="scientific">Dehalococcoides mccartyi</name>
    <dbReference type="NCBI Taxonomy" id="61435"/>
    <lineage>
        <taxon>Bacteria</taxon>
        <taxon>Bacillati</taxon>
        <taxon>Chloroflexota</taxon>
        <taxon>Dehalococcoidia</taxon>
        <taxon>Dehalococcoidales</taxon>
        <taxon>Dehalococcoidaceae</taxon>
        <taxon>Dehalococcoides</taxon>
    </lineage>
</organism>
<dbReference type="Proteomes" id="UP000248786">
    <property type="component" value="Unassembled WGS sequence"/>
</dbReference>
<name>A0A328EQD0_9CHLR</name>
<protein>
    <submittedName>
        <fullName evidence="1">Uncharacterized protein</fullName>
    </submittedName>
</protein>
<gene>
    <name evidence="1" type="ORF">C1G86_0618</name>
</gene>
<evidence type="ECO:0000313" key="2">
    <source>
        <dbReference type="Proteomes" id="UP000248786"/>
    </source>
</evidence>
<proteinExistence type="predicted"/>
<dbReference type="EMBL" id="QGLD01000008">
    <property type="protein sequence ID" value="RAL70914.1"/>
    <property type="molecule type" value="Genomic_DNA"/>
</dbReference>
<reference evidence="1 2" key="1">
    <citation type="submission" date="2018-05" db="EMBL/GenBank/DDBJ databases">
        <title>Draft genome sequences of Dehalococcoides mccartyi strains RC and KS.</title>
        <authorList>
            <person name="Higgins S.A."/>
            <person name="Padilla-Crespo E."/>
            <person name="Loeffler F.E."/>
        </authorList>
    </citation>
    <scope>NUCLEOTIDE SEQUENCE [LARGE SCALE GENOMIC DNA]</scope>
    <source>
        <strain evidence="1 2">KS</strain>
    </source>
</reference>
<comment type="caution">
    <text evidence="1">The sequence shown here is derived from an EMBL/GenBank/DDBJ whole genome shotgun (WGS) entry which is preliminary data.</text>
</comment>
<accession>A0A328EQD0</accession>
<dbReference type="AlphaFoldDB" id="A0A328EQD0"/>
<sequence>MCQPLFIWAGARGGQTEHSLKCKTGYILTQFIYKGVLKIWNY</sequence>